<comment type="caution">
    <text evidence="1">The sequence shown here is derived from an EMBL/GenBank/DDBJ whole genome shotgun (WGS) entry which is preliminary data.</text>
</comment>
<proteinExistence type="predicted"/>
<protein>
    <recommendedName>
        <fullName evidence="3">DUF4258 domain-containing protein</fullName>
    </recommendedName>
</protein>
<evidence type="ECO:0000313" key="1">
    <source>
        <dbReference type="EMBL" id="MDI1430164.1"/>
    </source>
</evidence>
<evidence type="ECO:0008006" key="3">
    <source>
        <dbReference type="Google" id="ProtNLM"/>
    </source>
</evidence>
<accession>A0ABT6NPB9</accession>
<name>A0ABT6NPB9_9BACT</name>
<dbReference type="Proteomes" id="UP001160301">
    <property type="component" value="Unassembled WGS sequence"/>
</dbReference>
<keyword evidence="2" id="KW-1185">Reference proteome</keyword>
<dbReference type="RefSeq" id="WP_136969416.1">
    <property type="nucleotide sequence ID" value="NZ_JARZHI010000007.1"/>
</dbReference>
<gene>
    <name evidence="1" type="ORF">QHF89_11680</name>
</gene>
<evidence type="ECO:0000313" key="2">
    <source>
        <dbReference type="Proteomes" id="UP001160301"/>
    </source>
</evidence>
<sequence>MQNPASSAVRTWSHFRLRAAQRGLRRDVRDFILTYGCEHRAAGATHLVILERRLPPEIRDTDLARRARGWIVLLADDGALMTCYRRFDATRALRRKAKLRPLPSP</sequence>
<reference evidence="1 2" key="1">
    <citation type="submission" date="2023-04" db="EMBL/GenBank/DDBJ databases">
        <title>The genome sequence of Polyangium sorediatum DSM14670.</title>
        <authorList>
            <person name="Zhang X."/>
        </authorList>
    </citation>
    <scope>NUCLEOTIDE SEQUENCE [LARGE SCALE GENOMIC DNA]</scope>
    <source>
        <strain evidence="1 2">DSM 14670</strain>
    </source>
</reference>
<organism evidence="1 2">
    <name type="scientific">Polyangium sorediatum</name>
    <dbReference type="NCBI Taxonomy" id="889274"/>
    <lineage>
        <taxon>Bacteria</taxon>
        <taxon>Pseudomonadati</taxon>
        <taxon>Myxococcota</taxon>
        <taxon>Polyangia</taxon>
        <taxon>Polyangiales</taxon>
        <taxon>Polyangiaceae</taxon>
        <taxon>Polyangium</taxon>
    </lineage>
</organism>
<dbReference type="EMBL" id="JARZHI010000007">
    <property type="protein sequence ID" value="MDI1430164.1"/>
    <property type="molecule type" value="Genomic_DNA"/>
</dbReference>